<dbReference type="SUPFAM" id="SSF50978">
    <property type="entry name" value="WD40 repeat-like"/>
    <property type="match status" value="1"/>
</dbReference>
<dbReference type="GO" id="GO:0042254">
    <property type="term" value="P:ribosome biogenesis"/>
    <property type="evidence" value="ECO:0007669"/>
    <property type="project" value="TreeGrafter"/>
</dbReference>
<accession>A0A183B0I4</accession>
<protein>
    <submittedName>
        <fullName evidence="4">WD_REPEATS_REGION domain-containing protein</fullName>
    </submittedName>
</protein>
<evidence type="ECO:0000256" key="1">
    <source>
        <dbReference type="PROSITE-ProRule" id="PRU00221"/>
    </source>
</evidence>
<dbReference type="OrthoDB" id="2161379at2759"/>
<feature type="repeat" description="WD" evidence="1">
    <location>
        <begin position="1"/>
        <end position="32"/>
    </location>
</feature>
<proteinExistence type="predicted"/>
<dbReference type="InterPro" id="IPR051972">
    <property type="entry name" value="Glutamate-rich_WD_repeat"/>
</dbReference>
<dbReference type="PANTHER" id="PTHR45903">
    <property type="entry name" value="GLUTAMATE-RICH WD REPEAT-CONTAINING PROTEIN 1"/>
    <property type="match status" value="1"/>
</dbReference>
<reference evidence="2 3" key="2">
    <citation type="submission" date="2018-11" db="EMBL/GenBank/DDBJ databases">
        <authorList>
            <consortium name="Pathogen Informatics"/>
        </authorList>
    </citation>
    <scope>NUCLEOTIDE SEQUENCE [LARGE SCALE GENOMIC DNA]</scope>
    <source>
        <strain evidence="2 3">Egypt</strain>
    </source>
</reference>
<evidence type="ECO:0000313" key="2">
    <source>
        <dbReference type="EMBL" id="VDP89991.1"/>
    </source>
</evidence>
<keyword evidence="3" id="KW-1185">Reference proteome</keyword>
<dbReference type="Gene3D" id="2.130.10.10">
    <property type="entry name" value="YVTN repeat-like/Quinoprotein amine dehydrogenase"/>
    <property type="match status" value="1"/>
</dbReference>
<dbReference type="Proteomes" id="UP000272942">
    <property type="component" value="Unassembled WGS sequence"/>
</dbReference>
<dbReference type="PROSITE" id="PS50294">
    <property type="entry name" value="WD_REPEATS_REGION"/>
    <property type="match status" value="1"/>
</dbReference>
<reference evidence="4" key="1">
    <citation type="submission" date="2016-06" db="UniProtKB">
        <authorList>
            <consortium name="WormBaseParasite"/>
        </authorList>
    </citation>
    <scope>IDENTIFICATION</scope>
</reference>
<gene>
    <name evidence="2" type="ORF">ECPE_LOCUS12719</name>
</gene>
<keyword evidence="1" id="KW-0853">WD repeat</keyword>
<dbReference type="AlphaFoldDB" id="A0A183B0I4"/>
<dbReference type="PANTHER" id="PTHR45903:SF1">
    <property type="entry name" value="GLUTAMATE-RICH WD REPEAT-CONTAINING PROTEIN 1"/>
    <property type="match status" value="1"/>
</dbReference>
<dbReference type="PROSITE" id="PS50082">
    <property type="entry name" value="WD_REPEATS_2"/>
    <property type="match status" value="1"/>
</dbReference>
<sequence length="97" mass="10880">FHKKPITSVEWHPSDSGVFVATSEDDQVTLWDTTLEQADVPEDESTNDQATQNLPVQLLFIHSGQTEVKEAHWHSQIPGLLFATSLNGFNVFRTCNV</sequence>
<dbReference type="WBParaSite" id="ECPE_0001275501-mRNA-1">
    <property type="protein sequence ID" value="ECPE_0001275501-mRNA-1"/>
    <property type="gene ID" value="ECPE_0001275501"/>
</dbReference>
<evidence type="ECO:0000313" key="3">
    <source>
        <dbReference type="Proteomes" id="UP000272942"/>
    </source>
</evidence>
<dbReference type="GO" id="GO:0005730">
    <property type="term" value="C:nucleolus"/>
    <property type="evidence" value="ECO:0007669"/>
    <property type="project" value="TreeGrafter"/>
</dbReference>
<dbReference type="EMBL" id="UZAN01053469">
    <property type="protein sequence ID" value="VDP89991.1"/>
    <property type="molecule type" value="Genomic_DNA"/>
</dbReference>
<dbReference type="InterPro" id="IPR001680">
    <property type="entry name" value="WD40_rpt"/>
</dbReference>
<organism evidence="4">
    <name type="scientific">Echinostoma caproni</name>
    <dbReference type="NCBI Taxonomy" id="27848"/>
    <lineage>
        <taxon>Eukaryota</taxon>
        <taxon>Metazoa</taxon>
        <taxon>Spiralia</taxon>
        <taxon>Lophotrochozoa</taxon>
        <taxon>Platyhelminthes</taxon>
        <taxon>Trematoda</taxon>
        <taxon>Digenea</taxon>
        <taxon>Plagiorchiida</taxon>
        <taxon>Echinostomata</taxon>
        <taxon>Echinostomatoidea</taxon>
        <taxon>Echinostomatidae</taxon>
        <taxon>Echinostoma</taxon>
    </lineage>
</organism>
<dbReference type="InterPro" id="IPR036322">
    <property type="entry name" value="WD40_repeat_dom_sf"/>
</dbReference>
<name>A0A183B0I4_9TREM</name>
<dbReference type="InterPro" id="IPR015943">
    <property type="entry name" value="WD40/YVTN_repeat-like_dom_sf"/>
</dbReference>
<evidence type="ECO:0000313" key="4">
    <source>
        <dbReference type="WBParaSite" id="ECPE_0001275501-mRNA-1"/>
    </source>
</evidence>